<dbReference type="InterPro" id="IPR015422">
    <property type="entry name" value="PyrdxlP-dep_Trfase_small"/>
</dbReference>
<feature type="transmembrane region" description="Helical" evidence="24">
    <location>
        <begin position="1295"/>
        <end position="1321"/>
    </location>
</feature>
<dbReference type="FunFam" id="3.90.1150.10:FF:000001">
    <property type="entry name" value="Aspartate aminotransferase"/>
    <property type="match status" value="1"/>
</dbReference>
<keyword evidence="8" id="KW-0716">Sensory transduction</keyword>
<keyword evidence="28" id="KW-1185">Reference proteome</keyword>
<feature type="repeat" description="ANK" evidence="21">
    <location>
        <begin position="486"/>
        <end position="518"/>
    </location>
</feature>
<dbReference type="GO" id="GO:0005739">
    <property type="term" value="C:mitochondrion"/>
    <property type="evidence" value="ECO:0007669"/>
    <property type="project" value="TreeGrafter"/>
</dbReference>
<evidence type="ECO:0000256" key="23">
    <source>
        <dbReference type="SAM" id="MobiDB-lite"/>
    </source>
</evidence>
<dbReference type="Gene3D" id="3.90.1150.10">
    <property type="entry name" value="Aspartate Aminotransferase, domain 1"/>
    <property type="match status" value="1"/>
</dbReference>
<dbReference type="InterPro" id="IPR005821">
    <property type="entry name" value="Ion_trans_dom"/>
</dbReference>
<feature type="repeat" description="ANK" evidence="21">
    <location>
        <begin position="804"/>
        <end position="826"/>
    </location>
</feature>
<evidence type="ECO:0000259" key="25">
    <source>
        <dbReference type="Pfam" id="PF00155"/>
    </source>
</evidence>
<dbReference type="SUPFAM" id="SSF53383">
    <property type="entry name" value="PLP-dependent transferases"/>
    <property type="match status" value="1"/>
</dbReference>
<dbReference type="Proteomes" id="UP000092460">
    <property type="component" value="Unassembled WGS sequence"/>
</dbReference>
<organism evidence="27 28">
    <name type="scientific">Glossina palpalis gambiensis</name>
    <dbReference type="NCBI Taxonomy" id="67801"/>
    <lineage>
        <taxon>Eukaryota</taxon>
        <taxon>Metazoa</taxon>
        <taxon>Ecdysozoa</taxon>
        <taxon>Arthropoda</taxon>
        <taxon>Hexapoda</taxon>
        <taxon>Insecta</taxon>
        <taxon>Pterygota</taxon>
        <taxon>Neoptera</taxon>
        <taxon>Endopterygota</taxon>
        <taxon>Diptera</taxon>
        <taxon>Brachycera</taxon>
        <taxon>Muscomorpha</taxon>
        <taxon>Hippoboscoidea</taxon>
        <taxon>Glossinidae</taxon>
        <taxon>Glossina</taxon>
    </lineage>
</organism>
<dbReference type="Pfam" id="PF00520">
    <property type="entry name" value="Ion_trans"/>
    <property type="match status" value="1"/>
</dbReference>
<feature type="repeat" description="ANK" evidence="21">
    <location>
        <begin position="771"/>
        <end position="803"/>
    </location>
</feature>
<dbReference type="GO" id="GO:0034703">
    <property type="term" value="C:cation channel complex"/>
    <property type="evidence" value="ECO:0007669"/>
    <property type="project" value="UniProtKB-ARBA"/>
</dbReference>
<feature type="repeat" description="ANK" evidence="21">
    <location>
        <begin position="840"/>
        <end position="872"/>
    </location>
</feature>
<keyword evidence="6" id="KW-1003">Cell membrane</keyword>
<feature type="transmembrane region" description="Helical" evidence="24">
    <location>
        <begin position="1189"/>
        <end position="1210"/>
    </location>
</feature>
<dbReference type="InterPro" id="IPR004839">
    <property type="entry name" value="Aminotransferase_I/II_large"/>
</dbReference>
<dbReference type="SMART" id="SM00248">
    <property type="entry name" value="ANK"/>
    <property type="match status" value="14"/>
</dbReference>
<dbReference type="GO" id="GO:0005886">
    <property type="term" value="C:plasma membrane"/>
    <property type="evidence" value="ECO:0007669"/>
    <property type="project" value="UniProtKB-SubCell"/>
</dbReference>
<evidence type="ECO:0000259" key="26">
    <source>
        <dbReference type="Pfam" id="PF00520"/>
    </source>
</evidence>
<keyword evidence="15" id="KW-0406">Ion transport</keyword>
<evidence type="ECO:0000256" key="2">
    <source>
        <dbReference type="ARBA" id="ARBA00004651"/>
    </source>
</evidence>
<dbReference type="GO" id="GO:0005262">
    <property type="term" value="F:calcium channel activity"/>
    <property type="evidence" value="ECO:0007669"/>
    <property type="project" value="UniProtKB-ARBA"/>
</dbReference>
<feature type="region of interest" description="Disordered" evidence="23">
    <location>
        <begin position="1430"/>
        <end position="1459"/>
    </location>
</feature>
<evidence type="ECO:0000256" key="15">
    <source>
        <dbReference type="ARBA" id="ARBA00023065"/>
    </source>
</evidence>
<keyword evidence="16 24" id="KW-0472">Membrane</keyword>
<name>A0A1B0BHB3_9MUSC</name>
<dbReference type="PANTHER" id="PTHR11879">
    <property type="entry name" value="ASPARTATE AMINOTRANSFERASE"/>
    <property type="match status" value="1"/>
</dbReference>
<keyword evidence="14 21" id="KW-0040">ANK repeat</keyword>
<dbReference type="Gene3D" id="3.40.640.10">
    <property type="entry name" value="Type I PLP-dependent aspartate aminotransferase-like (Major domain)"/>
    <property type="match status" value="1"/>
</dbReference>
<evidence type="ECO:0000256" key="14">
    <source>
        <dbReference type="ARBA" id="ARBA00023043"/>
    </source>
</evidence>
<comment type="subunit">
    <text evidence="4 22">Homodimer.</text>
</comment>
<dbReference type="GO" id="GO:0004069">
    <property type="term" value="F:L-aspartate:2-oxoglutarate aminotransferase activity"/>
    <property type="evidence" value="ECO:0007669"/>
    <property type="project" value="UniProtKB-EC"/>
</dbReference>
<dbReference type="NCBIfam" id="NF006719">
    <property type="entry name" value="PRK09257.1"/>
    <property type="match status" value="1"/>
</dbReference>
<dbReference type="PRINTS" id="PR00799">
    <property type="entry name" value="TRANSAMINASE"/>
</dbReference>
<evidence type="ECO:0000256" key="12">
    <source>
        <dbReference type="ARBA" id="ARBA00022898"/>
    </source>
</evidence>
<dbReference type="InterPro" id="IPR004838">
    <property type="entry name" value="NHTrfase_class1_PyrdxlP-BS"/>
</dbReference>
<comment type="similarity">
    <text evidence="3">Belongs to the class-I pyridoxal-phosphate-dependent aminotransferase family.</text>
</comment>
<dbReference type="Pfam" id="PF12796">
    <property type="entry name" value="Ank_2"/>
    <property type="match status" value="5"/>
</dbReference>
<evidence type="ECO:0000256" key="8">
    <source>
        <dbReference type="ARBA" id="ARBA00022606"/>
    </source>
</evidence>
<feature type="compositionally biased region" description="Low complexity" evidence="23">
    <location>
        <begin position="1446"/>
        <end position="1455"/>
    </location>
</feature>
<comment type="cofactor">
    <cofactor evidence="1">
        <name>pyridoxal 5'-phosphate</name>
        <dbReference type="ChEBI" id="CHEBI:597326"/>
    </cofactor>
</comment>
<comment type="similarity">
    <text evidence="20">Belongs to the transient receptor (TC 1.A.4) family.</text>
</comment>
<evidence type="ECO:0000256" key="20">
    <source>
        <dbReference type="ARBA" id="ARBA00061660"/>
    </source>
</evidence>
<evidence type="ECO:0000256" key="3">
    <source>
        <dbReference type="ARBA" id="ARBA00007441"/>
    </source>
</evidence>
<keyword evidence="11" id="KW-0677">Repeat</keyword>
<comment type="miscellaneous">
    <text evidence="22">In eukaryotes there are cytoplasmic, mitochondrial and chloroplastic isozymes.</text>
</comment>
<dbReference type="EC" id="2.6.1.1" evidence="22"/>
<reference evidence="27" key="2">
    <citation type="submission" date="2020-05" db="UniProtKB">
        <authorList>
            <consortium name="EnsemblMetazoa"/>
        </authorList>
    </citation>
    <scope>IDENTIFICATION</scope>
    <source>
        <strain evidence="27">IAEA</strain>
    </source>
</reference>
<evidence type="ECO:0000256" key="5">
    <source>
        <dbReference type="ARBA" id="ARBA00022448"/>
    </source>
</evidence>
<dbReference type="GO" id="GO:0006533">
    <property type="term" value="P:L-aspartate catabolic process"/>
    <property type="evidence" value="ECO:0007669"/>
    <property type="project" value="TreeGrafter"/>
</dbReference>
<dbReference type="SUPFAM" id="SSF48403">
    <property type="entry name" value="Ankyrin repeat"/>
    <property type="match status" value="2"/>
</dbReference>
<evidence type="ECO:0000313" key="27">
    <source>
        <dbReference type="EnsemblMetazoa" id="GPPI030061-PA"/>
    </source>
</evidence>
<accession>A0A1B0BHB3</accession>
<protein>
    <recommendedName>
        <fullName evidence="22">Aspartate aminotransferase</fullName>
        <ecNumber evidence="22">2.6.1.1</ecNumber>
    </recommendedName>
</protein>
<proteinExistence type="inferred from homology"/>
<evidence type="ECO:0000256" key="10">
    <source>
        <dbReference type="ARBA" id="ARBA00022692"/>
    </source>
</evidence>
<dbReference type="GO" id="GO:0003008">
    <property type="term" value="P:system process"/>
    <property type="evidence" value="ECO:0007669"/>
    <property type="project" value="UniProtKB-ARBA"/>
</dbReference>
<evidence type="ECO:0000256" key="1">
    <source>
        <dbReference type="ARBA" id="ARBA00001933"/>
    </source>
</evidence>
<dbReference type="FunFam" id="3.40.640.10:FF:000146">
    <property type="entry name" value="Aspartate aminotransferase"/>
    <property type="match status" value="1"/>
</dbReference>
<dbReference type="CDD" id="cd00609">
    <property type="entry name" value="AAT_like"/>
    <property type="match status" value="1"/>
</dbReference>
<evidence type="ECO:0000256" key="16">
    <source>
        <dbReference type="ARBA" id="ARBA00023136"/>
    </source>
</evidence>
<reference evidence="28" key="1">
    <citation type="submission" date="2015-01" db="EMBL/GenBank/DDBJ databases">
        <authorList>
            <person name="Aksoy S."/>
            <person name="Warren W."/>
            <person name="Wilson R.K."/>
        </authorList>
    </citation>
    <scope>NUCLEOTIDE SEQUENCE [LARGE SCALE GENOMIC DNA]</scope>
    <source>
        <strain evidence="28">IAEA</strain>
    </source>
</reference>
<dbReference type="VEuPathDB" id="VectorBase:GPPI030061"/>
<dbReference type="EnsemblMetazoa" id="GPPI030061-RA">
    <property type="protein sequence ID" value="GPPI030061-PA"/>
    <property type="gene ID" value="GPPI030061"/>
</dbReference>
<feature type="repeat" description="ANK" evidence="21">
    <location>
        <begin position="697"/>
        <end position="729"/>
    </location>
</feature>
<evidence type="ECO:0000256" key="13">
    <source>
        <dbReference type="ARBA" id="ARBA00022989"/>
    </source>
</evidence>
<feature type="transmembrane region" description="Helical" evidence="24">
    <location>
        <begin position="1222"/>
        <end position="1242"/>
    </location>
</feature>
<keyword evidence="17" id="KW-0325">Glycoprotein</keyword>
<dbReference type="STRING" id="67801.A0A1B0BHB3"/>
<keyword evidence="18" id="KW-0407">Ion channel</keyword>
<dbReference type="GO" id="GO:0033554">
    <property type="term" value="P:cellular response to stress"/>
    <property type="evidence" value="ECO:0007669"/>
    <property type="project" value="UniProtKB-ARBA"/>
</dbReference>
<dbReference type="InterPro" id="IPR015421">
    <property type="entry name" value="PyrdxlP-dep_Trfase_major"/>
</dbReference>
<feature type="domain" description="Ion transport" evidence="26">
    <location>
        <begin position="1245"/>
        <end position="1331"/>
    </location>
</feature>
<dbReference type="EMBL" id="JXJN01014254">
    <property type="status" value="NOT_ANNOTATED_CDS"/>
    <property type="molecule type" value="Genomic_DNA"/>
</dbReference>
<feature type="repeat" description="ANK" evidence="21">
    <location>
        <begin position="453"/>
        <end position="485"/>
    </location>
</feature>
<evidence type="ECO:0000256" key="11">
    <source>
        <dbReference type="ARBA" id="ARBA00022737"/>
    </source>
</evidence>
<dbReference type="InterPro" id="IPR002110">
    <property type="entry name" value="Ankyrin_rpt"/>
</dbReference>
<dbReference type="PROSITE" id="PS50297">
    <property type="entry name" value="ANK_REP_REGION"/>
    <property type="match status" value="7"/>
</dbReference>
<evidence type="ECO:0000256" key="22">
    <source>
        <dbReference type="RuleBase" id="RU000480"/>
    </source>
</evidence>
<dbReference type="InterPro" id="IPR000796">
    <property type="entry name" value="Asp_trans"/>
</dbReference>
<dbReference type="InterPro" id="IPR015424">
    <property type="entry name" value="PyrdxlP-dep_Trfase"/>
</dbReference>
<dbReference type="GO" id="GO:0030170">
    <property type="term" value="F:pyridoxal phosphate binding"/>
    <property type="evidence" value="ECO:0007669"/>
    <property type="project" value="InterPro"/>
</dbReference>
<evidence type="ECO:0000256" key="21">
    <source>
        <dbReference type="PROSITE-ProRule" id="PRU00023"/>
    </source>
</evidence>
<evidence type="ECO:0000313" key="28">
    <source>
        <dbReference type="Proteomes" id="UP000092460"/>
    </source>
</evidence>
<keyword evidence="12" id="KW-0663">Pyridoxal phosphate</keyword>
<evidence type="ECO:0000256" key="19">
    <source>
        <dbReference type="ARBA" id="ARBA00049185"/>
    </source>
</evidence>
<feature type="repeat" description="ANK" evidence="21">
    <location>
        <begin position="593"/>
        <end position="625"/>
    </location>
</feature>
<dbReference type="FunFam" id="1.25.40.20:FF:000186">
    <property type="entry name" value="Transient receptor potential cation channel A1, isoform K"/>
    <property type="match status" value="1"/>
</dbReference>
<keyword evidence="10 24" id="KW-0812">Transmembrane</keyword>
<evidence type="ECO:0000256" key="17">
    <source>
        <dbReference type="ARBA" id="ARBA00023180"/>
    </source>
</evidence>
<keyword evidence="9 22" id="KW-0808">Transferase</keyword>
<evidence type="ECO:0000256" key="9">
    <source>
        <dbReference type="ARBA" id="ARBA00022679"/>
    </source>
</evidence>
<dbReference type="PRINTS" id="PR01415">
    <property type="entry name" value="ANKYRIN"/>
</dbReference>
<keyword evidence="13 24" id="KW-1133">Transmembrane helix</keyword>
<evidence type="ECO:0000256" key="4">
    <source>
        <dbReference type="ARBA" id="ARBA00011738"/>
    </source>
</evidence>
<feature type="domain" description="Aminotransferase class I/classII large" evidence="25">
    <location>
        <begin position="59"/>
        <end position="423"/>
    </location>
</feature>
<evidence type="ECO:0000256" key="24">
    <source>
        <dbReference type="SAM" id="Phobius"/>
    </source>
</evidence>
<feature type="transmembrane region" description="Helical" evidence="24">
    <location>
        <begin position="1081"/>
        <end position="1103"/>
    </location>
</feature>
<evidence type="ECO:0000256" key="18">
    <source>
        <dbReference type="ARBA" id="ARBA00023303"/>
    </source>
</evidence>
<dbReference type="InterPro" id="IPR036770">
    <property type="entry name" value="Ankyrin_rpt-contain_sf"/>
</dbReference>
<dbReference type="Pfam" id="PF00155">
    <property type="entry name" value="Aminotran_1_2"/>
    <property type="match status" value="1"/>
</dbReference>
<feature type="repeat" description="ANK" evidence="21">
    <location>
        <begin position="664"/>
        <end position="696"/>
    </location>
</feature>
<dbReference type="Gene3D" id="1.25.40.20">
    <property type="entry name" value="Ankyrin repeat-containing domain"/>
    <property type="match status" value="3"/>
</dbReference>
<keyword evidence="5" id="KW-0813">Transport</keyword>
<comment type="subcellular location">
    <subcellularLocation>
        <location evidence="2">Cell membrane</location>
        <topology evidence="2">Multi-pass membrane protein</topology>
    </subcellularLocation>
</comment>
<keyword evidence="7 22" id="KW-0032">Aminotransferase</keyword>
<dbReference type="PROSITE" id="PS50088">
    <property type="entry name" value="ANK_REPEAT"/>
    <property type="match status" value="8"/>
</dbReference>
<evidence type="ECO:0000256" key="6">
    <source>
        <dbReference type="ARBA" id="ARBA00022475"/>
    </source>
</evidence>
<dbReference type="PANTHER" id="PTHR11879:SF22">
    <property type="entry name" value="ASPARTATE AMINOTRANSFERASE, MITOCHONDRIAL"/>
    <property type="match status" value="1"/>
</dbReference>
<evidence type="ECO:0000256" key="7">
    <source>
        <dbReference type="ARBA" id="ARBA00022576"/>
    </source>
</evidence>
<dbReference type="PROSITE" id="PS00105">
    <property type="entry name" value="AA_TRANSFER_CLASS_1"/>
    <property type="match status" value="1"/>
</dbReference>
<dbReference type="GO" id="GO:0022836">
    <property type="term" value="F:gated channel activity"/>
    <property type="evidence" value="ECO:0007669"/>
    <property type="project" value="UniProtKB-ARBA"/>
</dbReference>
<comment type="catalytic activity">
    <reaction evidence="19 22">
        <text>L-aspartate + 2-oxoglutarate = oxaloacetate + L-glutamate</text>
        <dbReference type="Rhea" id="RHEA:21824"/>
        <dbReference type="ChEBI" id="CHEBI:16452"/>
        <dbReference type="ChEBI" id="CHEBI:16810"/>
        <dbReference type="ChEBI" id="CHEBI:29985"/>
        <dbReference type="ChEBI" id="CHEBI:29991"/>
        <dbReference type="EC" id="2.6.1.1"/>
    </reaction>
</comment>
<sequence>MASAVVKTLRPTGRVLRSIAPLGLNRRGNAWFEDVEMGPPDPILGVTDAFKRDKNPRRLNLGVGAYRDDCGNPWVLPCVRCAEEIVIEKQLNKEYAPITGLPEFCVKSIELALGKDSYVLKDKRNATAQSISGTGSLRVGSAFLAKFWKGNREVYVPTPTWGNHIPIFEHAGLPVKKYRYYDSDTCGLDYKGCKEDICKIPPESIIVFHACAHNPTGVDPNTVQWCELADLVKYKCLFPFFDMAYQGFATGDVDRDAQAVRIFESKGINFGLAQSYAKNMGLYGERVGALTIACESEVEASRVLSQLKIIIRALYSSPPLHGARIVTEILTDPNLYDMFLKDLKTMADRTIGIRQKLKDGLMHHGSKRRWDHITNQIGMFCYTGMNPDQIERITKEFSVYLTKDGRISMAGVTSKNVEYLAKAMHEAAEAGNLDDFKRLYQADNTRLSLQDGKGRTAAHQAAARNQVDILRYIHDQKGDFNIRDNAGNTPIHVAVECDSYEALDYLLSIPVDTSILNEKKQAPVHLATELNKVKCLRIMGKYRNIIDIQQGGEHGRTALHLAAIYDHEECARILWGEQRNCTREEMISFYDSEGNVPLHSAVHGGDIKAVELCLKSGAKISTQQHDLSTPVHLACAQGAIEIVKLMFTMQPMEKRICLSRTDVQKMTPLHCASMFDHPDIVEYLVQEGADVNALDKEHRSPLLLAASRSGWKTVHLLIRLGANIGIKDASSRNVLHLVIMNGGRLQEFAEEVCKTQTQAQLELLLNEKDNTGCSALHYASRDGHIRSLENLIRLGACINLKNNNNESPLHFAARYGRYNTVKQLLDSEKGSFIINESDGEGLTPLHIASQQGHTRVVQLLLNRGALLHRDHNGRNPLQLAAMSGYNETIELLHSVHSHLLDQIDKDGVRNTALHLATMENKPHAISVLLSMDCKLLYNRMDMSAIDYAIYYKYPEAALAMVTHEERANEVMALKSDKHPCVTLALIASMPKVFEAVQDKCITKANCKKDSKSFYIKYTFSFLQCPFMFAKLDEKTGERVIQSNPIPLPALNTMVNHGRVELLAHPLSQKYLQMKWNSYGKYFHLANLLVYSIFLLFVTIYSSLMMNGIKIKNRVFVANLNVIRNRSDLIDCSSLIGSLQLRNNSISHDDCYESISQSPTIRVCAGTIIVYIALSSLRELIQIYQQRLHYILEIVNLISWILYISTLIMVAPVCKTDGAITNVHYSAASISVFLSWFRLLLFLQRFDQIIDPQPNHLSFSNIPMSLLRTFSMMLGELDFVGTYVNTYYRDQLKVPVTSFLILSIFMILMPILLMNLLIGLAVGDIESVRRNAQLKRLAMQVVLHTELERKLPQMWLQKIDKMELIEYPNETKSKMGFFDFILRKWFSNPFTEDSNELEKQKRKLRDIGRTLEQQHQLLRLIVQKMEIKTEADDVDEGVSPNDLRGTGSNSGNSSSSRWTSPRIRNKLRAALSFNKSI</sequence>
<dbReference type="GO" id="GO:0009266">
    <property type="term" value="P:response to temperature stimulus"/>
    <property type="evidence" value="ECO:0007669"/>
    <property type="project" value="UniProtKB-ARBA"/>
</dbReference>